<dbReference type="eggNOG" id="ENOG5032NJR">
    <property type="taxonomic scope" value="Bacteria"/>
</dbReference>
<evidence type="ECO:0000259" key="2">
    <source>
        <dbReference type="Pfam" id="PF14341"/>
    </source>
</evidence>
<evidence type="ECO:0000313" key="3">
    <source>
        <dbReference type="EMBL" id="ADR18309.1"/>
    </source>
</evidence>
<dbReference type="EMBL" id="CP002347">
    <property type="protein sequence ID" value="ADR18309.1"/>
    <property type="molecule type" value="Genomic_DNA"/>
</dbReference>
<evidence type="ECO:0000313" key="4">
    <source>
        <dbReference type="Proteomes" id="UP000007039"/>
    </source>
</evidence>
<dbReference type="RefSeq" id="WP_013450525.1">
    <property type="nucleotide sequence ID" value="NC_014758.1"/>
</dbReference>
<reference evidence="3 4" key="2">
    <citation type="journal article" date="2011" name="Stand. Genomic Sci.">
        <title>Complete genome sequence of Calditerrivibrio nitroreducens type strain (Yu37-1).</title>
        <authorList>
            <person name="Pitluck S."/>
            <person name="Sikorski J."/>
            <person name="Zeytun A."/>
            <person name="Lapidus A."/>
            <person name="Nolan M."/>
            <person name="Lucas S."/>
            <person name="Hammon N."/>
            <person name="Deshpande S."/>
            <person name="Cheng J.F."/>
            <person name="Tapia R."/>
            <person name="Han C."/>
            <person name="Goodwin L."/>
            <person name="Liolios K."/>
            <person name="Pagani I."/>
            <person name="Ivanova N."/>
            <person name="Mavromatis K."/>
            <person name="Pati A."/>
            <person name="Chen A."/>
            <person name="Palaniappan K."/>
            <person name="Hauser L."/>
            <person name="Chang Y.J."/>
            <person name="Jeffries C.D."/>
            <person name="Detter J.C."/>
            <person name="Brambilla E."/>
            <person name="Djao O.D."/>
            <person name="Rohde M."/>
            <person name="Spring S."/>
            <person name="Goker M."/>
            <person name="Woyke T."/>
            <person name="Bristow J."/>
            <person name="Eisen J.A."/>
            <person name="Markowitz V."/>
            <person name="Hugenholtz P."/>
            <person name="Kyrpides N.C."/>
            <person name="Klenk H.P."/>
            <person name="Land M."/>
        </authorList>
    </citation>
    <scope>NUCLEOTIDE SEQUENCE [LARGE SCALE GENOMIC DNA]</scope>
    <source>
        <strain evidence="4">DSM 19672 / NBRC 101217 / Yu37-1</strain>
    </source>
</reference>
<keyword evidence="1" id="KW-0812">Transmembrane</keyword>
<feature type="domain" description="Type 4 fimbrial biogenesis protein PilX N-terminal" evidence="2">
    <location>
        <begin position="14"/>
        <end position="64"/>
    </location>
</feature>
<name>E4TEI3_CALNY</name>
<keyword evidence="1" id="KW-1133">Transmembrane helix</keyword>
<organism evidence="3 4">
    <name type="scientific">Calditerrivibrio nitroreducens (strain DSM 19672 / NBRC 101217 / Yu37-1)</name>
    <dbReference type="NCBI Taxonomy" id="768670"/>
    <lineage>
        <taxon>Bacteria</taxon>
        <taxon>Pseudomonadati</taxon>
        <taxon>Deferribacterota</taxon>
        <taxon>Deferribacteres</taxon>
        <taxon>Deferribacterales</taxon>
        <taxon>Calditerrivibrionaceae</taxon>
    </lineage>
</organism>
<dbReference type="AlphaFoldDB" id="E4TEI3"/>
<sequence length="124" mass="14075" precursor="true">MNIGWFINFYNKKKGSTLIFAIFLLLVFSFIGFSLVSMLSGQNISSSEELHSIKAFFLAESGLEIAMVKKQGGTYRLDNATIDVEYNVTEDNNSYLPSKLVTIKATGYSFDMKRKIEAKFRVFE</sequence>
<dbReference type="Proteomes" id="UP000007039">
    <property type="component" value="Chromosome"/>
</dbReference>
<dbReference type="HOGENOM" id="CLU_160590_0_0_0"/>
<keyword evidence="1" id="KW-0472">Membrane</keyword>
<keyword evidence="4" id="KW-1185">Reference proteome</keyword>
<dbReference type="InterPro" id="IPR025746">
    <property type="entry name" value="PilX_N_dom"/>
</dbReference>
<reference key="1">
    <citation type="submission" date="2010-11" db="EMBL/GenBank/DDBJ databases">
        <title>The complete genome of chromosome of Calditerrivibrio nitroreducens DSM 19672.</title>
        <authorList>
            <consortium name="US DOE Joint Genome Institute (JGI-PGF)"/>
            <person name="Lucas S."/>
            <person name="Copeland A."/>
            <person name="Lapidus A."/>
            <person name="Bruce D."/>
            <person name="Goodwin L."/>
            <person name="Pitluck S."/>
            <person name="Kyrpides N."/>
            <person name="Mavromatis K."/>
            <person name="Ivanova N."/>
            <person name="Mikhailova N."/>
            <person name="Zeytun A."/>
            <person name="Brettin T."/>
            <person name="Detter J.C."/>
            <person name="Tapia R."/>
            <person name="Han C."/>
            <person name="Land M."/>
            <person name="Hauser L."/>
            <person name="Markowitz V."/>
            <person name="Cheng J.-F."/>
            <person name="Hugenholtz P."/>
            <person name="Woyke T."/>
            <person name="Wu D."/>
            <person name="Spring S."/>
            <person name="Schroeder M."/>
            <person name="Brambilla E."/>
            <person name="Klenk H.-P."/>
            <person name="Eisen J.A."/>
        </authorList>
    </citation>
    <scope>NUCLEOTIDE SEQUENCE [LARGE SCALE GENOMIC DNA]</scope>
    <source>
        <strain>DSM 19672</strain>
    </source>
</reference>
<protein>
    <recommendedName>
        <fullName evidence="2">Type 4 fimbrial biogenesis protein PilX N-terminal domain-containing protein</fullName>
    </recommendedName>
</protein>
<dbReference type="STRING" id="768670.Calni_0396"/>
<dbReference type="KEGG" id="cni:Calni_0396"/>
<feature type="transmembrane region" description="Helical" evidence="1">
    <location>
        <begin position="18"/>
        <end position="39"/>
    </location>
</feature>
<dbReference type="OrthoDB" id="9927301at2"/>
<proteinExistence type="predicted"/>
<gene>
    <name evidence="3" type="ordered locus">Calni_0396</name>
</gene>
<accession>E4TEI3</accession>
<dbReference type="Pfam" id="PF14341">
    <property type="entry name" value="PilX_N"/>
    <property type="match status" value="1"/>
</dbReference>
<evidence type="ECO:0000256" key="1">
    <source>
        <dbReference type="SAM" id="Phobius"/>
    </source>
</evidence>